<organism evidence="1 2">
    <name type="scientific">Neophaeococcomyces mojaviensis</name>
    <dbReference type="NCBI Taxonomy" id="3383035"/>
    <lineage>
        <taxon>Eukaryota</taxon>
        <taxon>Fungi</taxon>
        <taxon>Dikarya</taxon>
        <taxon>Ascomycota</taxon>
        <taxon>Pezizomycotina</taxon>
        <taxon>Eurotiomycetes</taxon>
        <taxon>Chaetothyriomycetidae</taxon>
        <taxon>Chaetothyriales</taxon>
        <taxon>Chaetothyriales incertae sedis</taxon>
        <taxon>Neophaeococcomyces</taxon>
    </lineage>
</organism>
<gene>
    <name evidence="1" type="ORF">H2198_005645</name>
</gene>
<keyword evidence="2" id="KW-1185">Reference proteome</keyword>
<reference evidence="1" key="1">
    <citation type="submission" date="2022-10" db="EMBL/GenBank/DDBJ databases">
        <title>Culturing micro-colonial fungi from biological soil crusts in the Mojave desert and describing Neophaeococcomyces mojavensis, and introducing the new genera and species Taxawa tesnikishii.</title>
        <authorList>
            <person name="Kurbessoian T."/>
            <person name="Stajich J.E."/>
        </authorList>
    </citation>
    <scope>NUCLEOTIDE SEQUENCE</scope>
    <source>
        <strain evidence="1">JES_112</strain>
    </source>
</reference>
<dbReference type="Proteomes" id="UP001172386">
    <property type="component" value="Unassembled WGS sequence"/>
</dbReference>
<comment type="caution">
    <text evidence="1">The sequence shown here is derived from an EMBL/GenBank/DDBJ whole genome shotgun (WGS) entry which is preliminary data.</text>
</comment>
<evidence type="ECO:0000313" key="1">
    <source>
        <dbReference type="EMBL" id="KAJ9655459.1"/>
    </source>
</evidence>
<sequence>MKKPLRLCCRSIRHLRGSRPNQTQHSILRPRLFATSARQLYADVQEDKREHVVVLGSGWAGYVCAQNLDSKKYRVTVISPRTYFVFTPLLTDTAVGTLEFRHILEAVRKANRDIEFIQGWADDVNFVQKTVDVEPSVLDPQQSHALIPDSQGTAKENMLTSREEQKMIGAARMKDHVPVFPIKYDKLVVTVGAYSQTFGTPGVKEHAYFLKDIGDARKIRKRILELFELCRLPFINDETRRGLLHFVVVGAGPTGMEFAGNLSDLINQDMARYHPQLMKFVKITMYDVAPKVLPMFDAALAEYATNLYKRNNIDVRTSHHVEFLRKGHPNDPECAQHQEDIPSGRVFTIKTKEDGEVGCGMCIWSTGVMNNPFVAKALSHVRKFPVKSAKITHGEPAADTEARQWMIQRHPRIGSLLVDDHFRVQLETEPEAEGGNKSEPQAEAVMNDVFAIGDCVTIKNLNPPLPATAQVANQEARYLSKAFNKHYSPSTNSLDIESYEKAQGFNFHNRGVMTFLGSSKAILQGPNVDKNGAGRGLRGFLAYALWRGAYLTMTLSWRNKLLIPVQWLAVKIFGRSISRF</sequence>
<evidence type="ECO:0000313" key="2">
    <source>
        <dbReference type="Proteomes" id="UP001172386"/>
    </source>
</evidence>
<proteinExistence type="predicted"/>
<protein>
    <submittedName>
        <fullName evidence="1">Uncharacterized protein</fullName>
    </submittedName>
</protein>
<name>A0ACC3A517_9EURO</name>
<accession>A0ACC3A517</accession>
<dbReference type="EMBL" id="JAPDRQ010000095">
    <property type="protein sequence ID" value="KAJ9655459.1"/>
    <property type="molecule type" value="Genomic_DNA"/>
</dbReference>